<organism evidence="2">
    <name type="scientific">mine drainage metagenome</name>
    <dbReference type="NCBI Taxonomy" id="410659"/>
    <lineage>
        <taxon>unclassified sequences</taxon>
        <taxon>metagenomes</taxon>
        <taxon>ecological metagenomes</taxon>
    </lineage>
</organism>
<evidence type="ECO:0008006" key="3">
    <source>
        <dbReference type="Google" id="ProtNLM"/>
    </source>
</evidence>
<dbReference type="InterPro" id="IPR036388">
    <property type="entry name" value="WH-like_DNA-bd_sf"/>
</dbReference>
<name>A0A1J5TB29_9ZZZZ</name>
<comment type="caution">
    <text evidence="2">The sequence shown here is derived from an EMBL/GenBank/DDBJ whole genome shotgun (WGS) entry which is preliminary data.</text>
</comment>
<feature type="compositionally biased region" description="Polar residues" evidence="1">
    <location>
        <begin position="135"/>
        <end position="148"/>
    </location>
</feature>
<reference evidence="2" key="1">
    <citation type="submission" date="2016-10" db="EMBL/GenBank/DDBJ databases">
        <title>Sequence of Gallionella enrichment culture.</title>
        <authorList>
            <person name="Poehlein A."/>
            <person name="Muehling M."/>
            <person name="Daniel R."/>
        </authorList>
    </citation>
    <scope>NUCLEOTIDE SEQUENCE</scope>
</reference>
<evidence type="ECO:0000256" key="1">
    <source>
        <dbReference type="SAM" id="MobiDB-lite"/>
    </source>
</evidence>
<gene>
    <name evidence="2" type="ORF">GALL_71590</name>
</gene>
<protein>
    <recommendedName>
        <fullName evidence="3">Helix-turn-helix domain protein</fullName>
    </recommendedName>
</protein>
<sequence length="304" mass="33735">MSIDALNWAFNVQLDSAGQKLVLLTLANYADDDGQAFPSQKTLAEKTCMSERAIRDNLTRLEECELVARVPRVRSNGSYTTDLFKLNIGAKPAKKESETQRQNLPTAESADGKIFQTQRQILPNPAADSAGPEPSLNTTITKNNLNSESTREKDELAELDVPEELAAQWIEIRNEVTERMSIAEVLAESRLAGLSMSQVVEVCIARRWSSFKASWYAKLGGNTMPRNAHGPPKPSTGIDWRDSTDGVLKRGMELGIEQAEGESDGVFRNRVIDADWREQQKKAAEFLNLSKAMIGKGRTHEADR</sequence>
<evidence type="ECO:0000313" key="2">
    <source>
        <dbReference type="EMBL" id="OIR10988.1"/>
    </source>
</evidence>
<dbReference type="EMBL" id="MLJW01000021">
    <property type="protein sequence ID" value="OIR10988.1"/>
    <property type="molecule type" value="Genomic_DNA"/>
</dbReference>
<proteinExistence type="predicted"/>
<dbReference type="AlphaFoldDB" id="A0A1J5TB29"/>
<dbReference type="Pfam" id="PF13730">
    <property type="entry name" value="HTH_36"/>
    <property type="match status" value="1"/>
</dbReference>
<accession>A0A1J5TB29</accession>
<dbReference type="Gene3D" id="1.10.10.10">
    <property type="entry name" value="Winged helix-like DNA-binding domain superfamily/Winged helix DNA-binding domain"/>
    <property type="match status" value="1"/>
</dbReference>
<feature type="region of interest" description="Disordered" evidence="1">
    <location>
        <begin position="92"/>
        <end position="152"/>
    </location>
</feature>